<protein>
    <recommendedName>
        <fullName evidence="8">Probable branched-chain-amino-acid aminotransferase</fullName>
        <ecNumber evidence="7">2.6.1.42</ecNumber>
    </recommendedName>
</protein>
<comment type="catalytic activity">
    <reaction evidence="12">
        <text>L-isoleucine + 2-oxoglutarate = (S)-3-methyl-2-oxopentanoate + L-glutamate</text>
        <dbReference type="Rhea" id="RHEA:24801"/>
        <dbReference type="ChEBI" id="CHEBI:16810"/>
        <dbReference type="ChEBI" id="CHEBI:29985"/>
        <dbReference type="ChEBI" id="CHEBI:35146"/>
        <dbReference type="ChEBI" id="CHEBI:58045"/>
        <dbReference type="EC" id="2.6.1.42"/>
    </reaction>
</comment>
<dbReference type="Gene3D" id="3.20.10.10">
    <property type="entry name" value="D-amino Acid Aminotransferase, subunit A, domain 2"/>
    <property type="match status" value="1"/>
</dbReference>
<dbReference type="GO" id="GO:0009082">
    <property type="term" value="P:branched-chain amino acid biosynthetic process"/>
    <property type="evidence" value="ECO:0007669"/>
    <property type="project" value="UniProtKB-KW"/>
</dbReference>
<dbReference type="CDD" id="cd01558">
    <property type="entry name" value="D-AAT_like"/>
    <property type="match status" value="1"/>
</dbReference>
<dbReference type="InterPro" id="IPR001544">
    <property type="entry name" value="Aminotrans_IV"/>
</dbReference>
<dbReference type="AlphaFoldDB" id="A0A3M0C1X4"/>
<evidence type="ECO:0000256" key="1">
    <source>
        <dbReference type="ARBA" id="ARBA00001933"/>
    </source>
</evidence>
<dbReference type="NCBIfam" id="NF005209">
    <property type="entry name" value="PRK06680.1"/>
    <property type="match status" value="1"/>
</dbReference>
<dbReference type="SUPFAM" id="SSF56752">
    <property type="entry name" value="D-aminoacid aminotransferase-like PLP-dependent enzymes"/>
    <property type="match status" value="1"/>
</dbReference>
<dbReference type="InParanoid" id="A0A3M0C1X4"/>
<evidence type="ECO:0000256" key="3">
    <source>
        <dbReference type="ARBA" id="ARBA00004824"/>
    </source>
</evidence>
<dbReference type="PANTHER" id="PTHR42743:SF11">
    <property type="entry name" value="AMINODEOXYCHORISMATE LYASE"/>
    <property type="match status" value="1"/>
</dbReference>
<evidence type="ECO:0000256" key="2">
    <source>
        <dbReference type="ARBA" id="ARBA00003109"/>
    </source>
</evidence>
<evidence type="ECO:0000256" key="7">
    <source>
        <dbReference type="ARBA" id="ARBA00013053"/>
    </source>
</evidence>
<evidence type="ECO:0000313" key="14">
    <source>
        <dbReference type="EMBL" id="RMB02647.1"/>
    </source>
</evidence>
<comment type="caution">
    <text evidence="14">The sequence shown here is derived from an EMBL/GenBank/DDBJ whole genome shotgun (WGS) entry which is preliminary data.</text>
</comment>
<evidence type="ECO:0000256" key="9">
    <source>
        <dbReference type="ARBA" id="ARBA00022898"/>
    </source>
</evidence>
<dbReference type="GO" id="GO:0008652">
    <property type="term" value="P:amino acid biosynthetic process"/>
    <property type="evidence" value="ECO:0007669"/>
    <property type="project" value="UniProtKB-ARBA"/>
</dbReference>
<comment type="pathway">
    <text evidence="4">Amino-acid biosynthesis; L-valine biosynthesis; L-valine from pyruvate: step 4/4.</text>
</comment>
<dbReference type="OrthoDB" id="9805628at2"/>
<accession>A0A3M0C1X4</accession>
<reference evidence="14 15" key="1">
    <citation type="submission" date="2018-10" db="EMBL/GenBank/DDBJ databases">
        <title>Genomic Encyclopedia of Archaeal and Bacterial Type Strains, Phase II (KMG-II): from individual species to whole genera.</title>
        <authorList>
            <person name="Goeker M."/>
        </authorList>
    </citation>
    <scope>NUCLEOTIDE SEQUENCE [LARGE SCALE GENOMIC DNA]</scope>
    <source>
        <strain evidence="14 15">DSM 25217</strain>
    </source>
</reference>
<evidence type="ECO:0000256" key="8">
    <source>
        <dbReference type="ARBA" id="ARBA00014472"/>
    </source>
</evidence>
<dbReference type="InterPro" id="IPR043131">
    <property type="entry name" value="BCAT-like_N"/>
</dbReference>
<evidence type="ECO:0000256" key="10">
    <source>
        <dbReference type="ARBA" id="ARBA00023304"/>
    </source>
</evidence>
<name>A0A3M0C1X4_9PROT</name>
<evidence type="ECO:0000256" key="12">
    <source>
        <dbReference type="ARBA" id="ARBA00048798"/>
    </source>
</evidence>
<dbReference type="Gene3D" id="3.30.470.10">
    <property type="match status" value="1"/>
</dbReference>
<comment type="function">
    <text evidence="2">Acts on leucine, isoleucine and valine.</text>
</comment>
<keyword evidence="10" id="KW-0028">Amino-acid biosynthesis</keyword>
<dbReference type="PANTHER" id="PTHR42743">
    <property type="entry name" value="AMINO-ACID AMINOTRANSFERASE"/>
    <property type="match status" value="1"/>
</dbReference>
<comment type="pathway">
    <text evidence="3">Amino-acid biosynthesis; L-isoleucine biosynthesis; L-isoleucine from 2-oxobutanoate: step 4/4.</text>
</comment>
<evidence type="ECO:0000256" key="4">
    <source>
        <dbReference type="ARBA" id="ARBA00004931"/>
    </source>
</evidence>
<evidence type="ECO:0000256" key="11">
    <source>
        <dbReference type="ARBA" id="ARBA00048212"/>
    </source>
</evidence>
<evidence type="ECO:0000256" key="13">
    <source>
        <dbReference type="ARBA" id="ARBA00049229"/>
    </source>
</evidence>
<dbReference type="EC" id="2.6.1.42" evidence="7"/>
<dbReference type="FunFam" id="3.20.10.10:FF:000002">
    <property type="entry name" value="D-alanine aminotransferase"/>
    <property type="match status" value="1"/>
</dbReference>
<comment type="similarity">
    <text evidence="6">Belongs to the class-IV pyridoxal-phosphate-dependent aminotransferase family.</text>
</comment>
<dbReference type="RefSeq" id="WP_121939665.1">
    <property type="nucleotide sequence ID" value="NZ_REFR01000014.1"/>
</dbReference>
<comment type="cofactor">
    <cofactor evidence="1">
        <name>pyridoxal 5'-phosphate</name>
        <dbReference type="ChEBI" id="CHEBI:597326"/>
    </cofactor>
</comment>
<dbReference type="EMBL" id="REFR01000014">
    <property type="protein sequence ID" value="RMB02647.1"/>
    <property type="molecule type" value="Genomic_DNA"/>
</dbReference>
<evidence type="ECO:0000256" key="5">
    <source>
        <dbReference type="ARBA" id="ARBA00005072"/>
    </source>
</evidence>
<comment type="catalytic activity">
    <reaction evidence="11">
        <text>L-valine + 2-oxoglutarate = 3-methyl-2-oxobutanoate + L-glutamate</text>
        <dbReference type="Rhea" id="RHEA:24813"/>
        <dbReference type="ChEBI" id="CHEBI:11851"/>
        <dbReference type="ChEBI" id="CHEBI:16810"/>
        <dbReference type="ChEBI" id="CHEBI:29985"/>
        <dbReference type="ChEBI" id="CHEBI:57762"/>
        <dbReference type="EC" id="2.6.1.42"/>
    </reaction>
</comment>
<evidence type="ECO:0000313" key="15">
    <source>
        <dbReference type="Proteomes" id="UP000271227"/>
    </source>
</evidence>
<dbReference type="Proteomes" id="UP000271227">
    <property type="component" value="Unassembled WGS sequence"/>
</dbReference>
<gene>
    <name evidence="14" type="ORF">BXY39_2997</name>
</gene>
<keyword evidence="10" id="KW-0100">Branched-chain amino acid biosynthesis</keyword>
<keyword evidence="9" id="KW-0663">Pyridoxal phosphate</keyword>
<proteinExistence type="inferred from homology"/>
<comment type="catalytic activity">
    <reaction evidence="13">
        <text>L-leucine + 2-oxoglutarate = 4-methyl-2-oxopentanoate + L-glutamate</text>
        <dbReference type="Rhea" id="RHEA:18321"/>
        <dbReference type="ChEBI" id="CHEBI:16810"/>
        <dbReference type="ChEBI" id="CHEBI:17865"/>
        <dbReference type="ChEBI" id="CHEBI:29985"/>
        <dbReference type="ChEBI" id="CHEBI:57427"/>
        <dbReference type="EC" id="2.6.1.42"/>
    </reaction>
</comment>
<dbReference type="InterPro" id="IPR050571">
    <property type="entry name" value="Class-IV_PLP-Dep_Aminotrnsfr"/>
</dbReference>
<organism evidence="14 15">
    <name type="scientific">Eilatimonas milleporae</name>
    <dbReference type="NCBI Taxonomy" id="911205"/>
    <lineage>
        <taxon>Bacteria</taxon>
        <taxon>Pseudomonadati</taxon>
        <taxon>Pseudomonadota</taxon>
        <taxon>Alphaproteobacteria</taxon>
        <taxon>Kordiimonadales</taxon>
        <taxon>Kordiimonadaceae</taxon>
        <taxon>Eilatimonas</taxon>
    </lineage>
</organism>
<comment type="pathway">
    <text evidence="5">Amino-acid biosynthesis; L-leucine biosynthesis; L-leucine from 3-methyl-2-oxobutanoate: step 4/4.</text>
</comment>
<dbReference type="InterPro" id="IPR043132">
    <property type="entry name" value="BCAT-like_C"/>
</dbReference>
<evidence type="ECO:0000256" key="6">
    <source>
        <dbReference type="ARBA" id="ARBA00009320"/>
    </source>
</evidence>
<dbReference type="Pfam" id="PF01063">
    <property type="entry name" value="Aminotran_4"/>
    <property type="match status" value="1"/>
</dbReference>
<dbReference type="InterPro" id="IPR036038">
    <property type="entry name" value="Aminotransferase-like"/>
</dbReference>
<dbReference type="GO" id="GO:0005829">
    <property type="term" value="C:cytosol"/>
    <property type="evidence" value="ECO:0007669"/>
    <property type="project" value="TreeGrafter"/>
</dbReference>
<sequence length="285" mass="31039">MSRIAYVNGAYVPLAGAAVGIEDRGFQFADGVYEGIAVRKGRLIDLEPHLQRLWRSMGELDMDAPMAVGPMRLVLSEVVRQNRIADGFLYVQVTRGEARRDHAFPAFSRPSLIVTCRRFDYDAVFTRAATGVKAKSVPDIRWGRCDIKSISLLPNVLAKQAARSEGAFEAVLIDTDGNVTEGSSTNVWMVDGTNTLITRATSDNILPGITRAVLADLAAEHQVRVDTRPFSLEEAYQARELFLTSTTSGVMPIVALDGRTIASGRPGPLAGRLLAAYKTHMDSCP</sequence>
<keyword evidence="15" id="KW-1185">Reference proteome</keyword>
<dbReference type="GO" id="GO:0004084">
    <property type="term" value="F:branched-chain-amino-acid transaminase activity"/>
    <property type="evidence" value="ECO:0007669"/>
    <property type="project" value="UniProtKB-EC"/>
</dbReference>